<organism evidence="2 3">
    <name type="scientific">Solanum tuberosum</name>
    <name type="common">Potato</name>
    <dbReference type="NCBI Taxonomy" id="4113"/>
    <lineage>
        <taxon>Eukaryota</taxon>
        <taxon>Viridiplantae</taxon>
        <taxon>Streptophyta</taxon>
        <taxon>Embryophyta</taxon>
        <taxon>Tracheophyta</taxon>
        <taxon>Spermatophyta</taxon>
        <taxon>Magnoliopsida</taxon>
        <taxon>eudicotyledons</taxon>
        <taxon>Gunneridae</taxon>
        <taxon>Pentapetalae</taxon>
        <taxon>asterids</taxon>
        <taxon>lamiids</taxon>
        <taxon>Solanales</taxon>
        <taxon>Solanaceae</taxon>
        <taxon>Solanoideae</taxon>
        <taxon>Solaneae</taxon>
        <taxon>Solanum</taxon>
    </lineage>
</organism>
<feature type="compositionally biased region" description="Polar residues" evidence="1">
    <location>
        <begin position="14"/>
        <end position="25"/>
    </location>
</feature>
<dbReference type="EMBL" id="JAIVGD010000019">
    <property type="protein sequence ID" value="KAH0748236.1"/>
    <property type="molecule type" value="Genomic_DNA"/>
</dbReference>
<name>A0ABQ7UGX7_SOLTU</name>
<comment type="caution">
    <text evidence="2">The sequence shown here is derived from an EMBL/GenBank/DDBJ whole genome shotgun (WGS) entry which is preliminary data.</text>
</comment>
<evidence type="ECO:0000313" key="3">
    <source>
        <dbReference type="Proteomes" id="UP000826656"/>
    </source>
</evidence>
<protein>
    <submittedName>
        <fullName evidence="2">Uncharacterized protein</fullName>
    </submittedName>
</protein>
<dbReference type="Proteomes" id="UP000826656">
    <property type="component" value="Unassembled WGS sequence"/>
</dbReference>
<proteinExistence type="predicted"/>
<evidence type="ECO:0000313" key="2">
    <source>
        <dbReference type="EMBL" id="KAH0748236.1"/>
    </source>
</evidence>
<evidence type="ECO:0000256" key="1">
    <source>
        <dbReference type="SAM" id="MobiDB-lite"/>
    </source>
</evidence>
<feature type="region of interest" description="Disordered" evidence="1">
    <location>
        <begin position="76"/>
        <end position="95"/>
    </location>
</feature>
<sequence length="180" mass="19562">MAREPPVGTFRPPDQSQQGRLGQTNKTHRESPSNSSHNSMNSRINEAMNCANPVRELAGIQKIISPDRDRLIRGKLLSENDSTQGLQHTTESEDSTLPIARSGEVIYGKITTVSPGLSPQIRAISQQFHGDLNTGDYSPDEEVHLTGISSEMDGPIAGDINSGDRAIENWKIVSGVSKET</sequence>
<feature type="compositionally biased region" description="Low complexity" evidence="1">
    <location>
        <begin position="32"/>
        <end position="45"/>
    </location>
</feature>
<feature type="compositionally biased region" description="Polar residues" evidence="1">
    <location>
        <begin position="79"/>
        <end position="89"/>
    </location>
</feature>
<gene>
    <name evidence="2" type="ORF">KY290_027468</name>
</gene>
<keyword evidence="3" id="KW-1185">Reference proteome</keyword>
<reference evidence="2 3" key="1">
    <citation type="journal article" date="2021" name="bioRxiv">
        <title>Chromosome-scale and haplotype-resolved genome assembly of a tetraploid potato cultivar.</title>
        <authorList>
            <person name="Sun H."/>
            <person name="Jiao W.-B."/>
            <person name="Krause K."/>
            <person name="Campoy J.A."/>
            <person name="Goel M."/>
            <person name="Folz-Donahue K."/>
            <person name="Kukat C."/>
            <person name="Huettel B."/>
            <person name="Schneeberger K."/>
        </authorList>
    </citation>
    <scope>NUCLEOTIDE SEQUENCE [LARGE SCALE GENOMIC DNA]</scope>
    <source>
        <strain evidence="2">SolTubOtavaFocal</strain>
        <tissue evidence="2">Leaves</tissue>
    </source>
</reference>
<feature type="region of interest" description="Disordered" evidence="1">
    <location>
        <begin position="1"/>
        <end position="48"/>
    </location>
</feature>
<accession>A0ABQ7UGX7</accession>